<feature type="compositionally biased region" description="Acidic residues" evidence="1">
    <location>
        <begin position="24"/>
        <end position="73"/>
    </location>
</feature>
<evidence type="ECO:0000313" key="2">
    <source>
        <dbReference type="EMBL" id="SOC48288.1"/>
    </source>
</evidence>
<keyword evidence="3" id="KW-1185">Reference proteome</keyword>
<sequence>MSKLTRATLARSVLAAVRGKMEDERPEDIEDDEQASDDERDEDAADEERDPDAEEEKPDEDAEDEAPGEEDEQPEGRSASAIRHAEQGRIHAILTHPKADANPGLAAELAFGKRHYSAKEAGALLSSSAANGRLAAKMKGRVPALGAGDAGGGSSPRQHLTASVGNFINGLHGRNRKGA</sequence>
<dbReference type="AlphaFoldDB" id="A0A285V3U7"/>
<proteinExistence type="predicted"/>
<reference evidence="2 3" key="1">
    <citation type="submission" date="2017-08" db="EMBL/GenBank/DDBJ databases">
        <authorList>
            <person name="de Groot N.N."/>
        </authorList>
    </citation>
    <scope>NUCLEOTIDE SEQUENCE [LARGE SCALE GENOMIC DNA]</scope>
    <source>
        <strain evidence="2 3">JC85</strain>
    </source>
</reference>
<dbReference type="RefSeq" id="WP_097143410.1">
    <property type="nucleotide sequence ID" value="NZ_OBQD01000048.1"/>
</dbReference>
<dbReference type="OrthoDB" id="8030465at2"/>
<feature type="region of interest" description="Disordered" evidence="1">
    <location>
        <begin position="144"/>
        <end position="179"/>
    </location>
</feature>
<feature type="region of interest" description="Disordered" evidence="1">
    <location>
        <begin position="15"/>
        <end position="89"/>
    </location>
</feature>
<accession>A0A285V3U7</accession>
<evidence type="ECO:0000313" key="3">
    <source>
        <dbReference type="Proteomes" id="UP000219167"/>
    </source>
</evidence>
<evidence type="ECO:0000256" key="1">
    <source>
        <dbReference type="SAM" id="MobiDB-lite"/>
    </source>
</evidence>
<feature type="compositionally biased region" description="Polar residues" evidence="1">
    <location>
        <begin position="155"/>
        <end position="166"/>
    </location>
</feature>
<gene>
    <name evidence="2" type="ORF">SAMN05892877_1483</name>
</gene>
<organism evidence="2 3">
    <name type="scientific">Rhizobium subbaraonis</name>
    <dbReference type="NCBI Taxonomy" id="908946"/>
    <lineage>
        <taxon>Bacteria</taxon>
        <taxon>Pseudomonadati</taxon>
        <taxon>Pseudomonadota</taxon>
        <taxon>Alphaproteobacteria</taxon>
        <taxon>Hyphomicrobiales</taxon>
        <taxon>Rhizobiaceae</taxon>
        <taxon>Rhizobium/Agrobacterium group</taxon>
        <taxon>Rhizobium</taxon>
    </lineage>
</organism>
<dbReference type="Proteomes" id="UP000219167">
    <property type="component" value="Unassembled WGS sequence"/>
</dbReference>
<name>A0A285V3U7_9HYPH</name>
<protein>
    <submittedName>
        <fullName evidence="2">Uncharacterized protein</fullName>
    </submittedName>
</protein>
<dbReference type="EMBL" id="OBQD01000048">
    <property type="protein sequence ID" value="SOC48288.1"/>
    <property type="molecule type" value="Genomic_DNA"/>
</dbReference>